<reference evidence="3" key="1">
    <citation type="journal article" date="2019" name="Int. J. Syst. Evol. Microbiol.">
        <title>The Global Catalogue of Microorganisms (GCM) 10K type strain sequencing project: providing services to taxonomists for standard genome sequencing and annotation.</title>
        <authorList>
            <consortium name="The Broad Institute Genomics Platform"/>
            <consortium name="The Broad Institute Genome Sequencing Center for Infectious Disease"/>
            <person name="Wu L."/>
            <person name="Ma J."/>
        </authorList>
    </citation>
    <scope>NUCLEOTIDE SEQUENCE [LARGE SCALE GENOMIC DNA]</scope>
    <source>
        <strain evidence="3">JCM 30742</strain>
    </source>
</reference>
<evidence type="ECO:0000313" key="2">
    <source>
        <dbReference type="EMBL" id="GAA3690049.1"/>
    </source>
</evidence>
<evidence type="ECO:0000256" key="1">
    <source>
        <dbReference type="SAM" id="MobiDB-lite"/>
    </source>
</evidence>
<feature type="compositionally biased region" description="Low complexity" evidence="1">
    <location>
        <begin position="22"/>
        <end position="47"/>
    </location>
</feature>
<organism evidence="2 3">
    <name type="scientific">Arthrobacter ginkgonis</name>
    <dbReference type="NCBI Taxonomy" id="1630594"/>
    <lineage>
        <taxon>Bacteria</taxon>
        <taxon>Bacillati</taxon>
        <taxon>Actinomycetota</taxon>
        <taxon>Actinomycetes</taxon>
        <taxon>Micrococcales</taxon>
        <taxon>Micrococcaceae</taxon>
        <taxon>Arthrobacter</taxon>
    </lineage>
</organism>
<feature type="region of interest" description="Disordered" evidence="1">
    <location>
        <begin position="140"/>
        <end position="176"/>
    </location>
</feature>
<proteinExistence type="predicted"/>
<comment type="caution">
    <text evidence="2">The sequence shown here is derived from an EMBL/GenBank/DDBJ whole genome shotgun (WGS) entry which is preliminary data.</text>
</comment>
<name>A0ABP7CGG4_9MICC</name>
<gene>
    <name evidence="2" type="ORF">GCM10023081_29410</name>
</gene>
<protein>
    <submittedName>
        <fullName evidence="2">Uncharacterized protein</fullName>
    </submittedName>
</protein>
<feature type="compositionally biased region" description="Basic and acidic residues" evidence="1">
    <location>
        <begin position="86"/>
        <end position="102"/>
    </location>
</feature>
<accession>A0ABP7CGG4</accession>
<dbReference type="Proteomes" id="UP001500752">
    <property type="component" value="Unassembled WGS sequence"/>
</dbReference>
<keyword evidence="3" id="KW-1185">Reference proteome</keyword>
<sequence>MSSKTARSARSSKAAKGEAAEESGPGDCPDGAGPDGAWPDASGPAGAVGPVDTEGVGPDGTATDWPAGPARQPVVESRTAAAAAADKTRGQADRRRTAWKDCESGEWGWKELGWMDMAYSGRMLDLLRNRALDASRVALPDAPSSTVPSFTVTPGGRPPEGERRIHFCISGRRPRS</sequence>
<dbReference type="EMBL" id="BAABEO010000019">
    <property type="protein sequence ID" value="GAA3690049.1"/>
    <property type="molecule type" value="Genomic_DNA"/>
</dbReference>
<feature type="compositionally biased region" description="Low complexity" evidence="1">
    <location>
        <begin position="1"/>
        <end position="14"/>
    </location>
</feature>
<feature type="compositionally biased region" description="Polar residues" evidence="1">
    <location>
        <begin position="143"/>
        <end position="152"/>
    </location>
</feature>
<feature type="region of interest" description="Disordered" evidence="1">
    <location>
        <begin position="1"/>
        <end position="102"/>
    </location>
</feature>
<evidence type="ECO:0000313" key="3">
    <source>
        <dbReference type="Proteomes" id="UP001500752"/>
    </source>
</evidence>